<evidence type="ECO:0000313" key="3">
    <source>
        <dbReference type="Proteomes" id="UP000015101"/>
    </source>
</evidence>
<dbReference type="GeneID" id="20211022"/>
<proteinExistence type="predicted"/>
<reference evidence="3" key="1">
    <citation type="submission" date="2012-12" db="EMBL/GenBank/DDBJ databases">
        <authorList>
            <person name="Hellsten U."/>
            <person name="Grimwood J."/>
            <person name="Chapman J.A."/>
            <person name="Shapiro H."/>
            <person name="Aerts A."/>
            <person name="Otillar R.P."/>
            <person name="Terry A.Y."/>
            <person name="Boore J.L."/>
            <person name="Simakov O."/>
            <person name="Marletaz F."/>
            <person name="Cho S.-J."/>
            <person name="Edsinger-Gonzales E."/>
            <person name="Havlak P."/>
            <person name="Kuo D.-H."/>
            <person name="Larsson T."/>
            <person name="Lv J."/>
            <person name="Arendt D."/>
            <person name="Savage R."/>
            <person name="Osoegawa K."/>
            <person name="de Jong P."/>
            <person name="Lindberg D.R."/>
            <person name="Seaver E.C."/>
            <person name="Weisblat D.A."/>
            <person name="Putnam N.H."/>
            <person name="Grigoriev I.V."/>
            <person name="Rokhsar D.S."/>
        </authorList>
    </citation>
    <scope>NUCLEOTIDE SEQUENCE</scope>
</reference>
<dbReference type="HOGENOM" id="CLU_1186143_0_0_1"/>
<dbReference type="EnsemblMetazoa" id="HelroT188775">
    <property type="protein sequence ID" value="HelroP188775"/>
    <property type="gene ID" value="HelroG188775"/>
</dbReference>
<dbReference type="InterPro" id="IPR013083">
    <property type="entry name" value="Znf_RING/FYVE/PHD"/>
</dbReference>
<dbReference type="OMA" id="TAYCEME"/>
<accession>T1FQC5</accession>
<evidence type="ECO:0000313" key="1">
    <source>
        <dbReference type="EMBL" id="ESO02613.1"/>
    </source>
</evidence>
<dbReference type="KEGG" id="hro:HELRODRAFT_188775"/>
<dbReference type="InParanoid" id="T1FQC5"/>
<dbReference type="Proteomes" id="UP000015101">
    <property type="component" value="Unassembled WGS sequence"/>
</dbReference>
<sequence length="234" mass="26591">MSGNIQLNISIGDQTKILVVSADCTIDHVLEEIQRKFIPTIEANQLEVLHAGTIISYGSERRLVALEITHASSLTVVMGLKGGQFKGPRPDGQYTKRVSFTCDKKIRCIVSLDNDEMHPRAIMPCGHHITSESMVEHCLYEISKKQNRITCPECSKPWDWTTVEQVAKFKDDEKIKIQNSLSENFLMKSRGYFPCPGCKIWCTRTDKSMTIIIVKRILWIAVLPYSLANHKRLI</sequence>
<gene>
    <name evidence="2" type="primary">20211022</name>
    <name evidence="1" type="ORF">HELRODRAFT_188775</name>
</gene>
<organism evidence="2 3">
    <name type="scientific">Helobdella robusta</name>
    <name type="common">Californian leech</name>
    <dbReference type="NCBI Taxonomy" id="6412"/>
    <lineage>
        <taxon>Eukaryota</taxon>
        <taxon>Metazoa</taxon>
        <taxon>Spiralia</taxon>
        <taxon>Lophotrochozoa</taxon>
        <taxon>Annelida</taxon>
        <taxon>Clitellata</taxon>
        <taxon>Hirudinea</taxon>
        <taxon>Rhynchobdellida</taxon>
        <taxon>Glossiphoniidae</taxon>
        <taxon>Helobdella</taxon>
    </lineage>
</organism>
<reference evidence="2" key="3">
    <citation type="submission" date="2015-06" db="UniProtKB">
        <authorList>
            <consortium name="EnsemblMetazoa"/>
        </authorList>
    </citation>
    <scope>IDENTIFICATION</scope>
</reference>
<dbReference type="EMBL" id="AMQM01000962">
    <property type="status" value="NOT_ANNOTATED_CDS"/>
    <property type="molecule type" value="Genomic_DNA"/>
</dbReference>
<reference evidence="1 3" key="2">
    <citation type="journal article" date="2013" name="Nature">
        <title>Insights into bilaterian evolution from three spiralian genomes.</title>
        <authorList>
            <person name="Simakov O."/>
            <person name="Marletaz F."/>
            <person name="Cho S.J."/>
            <person name="Edsinger-Gonzales E."/>
            <person name="Havlak P."/>
            <person name="Hellsten U."/>
            <person name="Kuo D.H."/>
            <person name="Larsson T."/>
            <person name="Lv J."/>
            <person name="Arendt D."/>
            <person name="Savage R."/>
            <person name="Osoegawa K."/>
            <person name="de Jong P."/>
            <person name="Grimwood J."/>
            <person name="Chapman J.A."/>
            <person name="Shapiro H."/>
            <person name="Aerts A."/>
            <person name="Otillar R.P."/>
            <person name="Terry A.Y."/>
            <person name="Boore J.L."/>
            <person name="Grigoriev I.V."/>
            <person name="Lindberg D.R."/>
            <person name="Seaver E.C."/>
            <person name="Weisblat D.A."/>
            <person name="Putnam N.H."/>
            <person name="Rokhsar D.S."/>
        </authorList>
    </citation>
    <scope>NUCLEOTIDE SEQUENCE</scope>
</reference>
<dbReference type="EMBL" id="KB096742">
    <property type="protein sequence ID" value="ESO02613.1"/>
    <property type="molecule type" value="Genomic_DNA"/>
</dbReference>
<dbReference type="RefSeq" id="XP_009020021.1">
    <property type="nucleotide sequence ID" value="XM_009021773.1"/>
</dbReference>
<protein>
    <recommendedName>
        <fullName evidence="4">Ubiquitin-like domain-containing protein</fullName>
    </recommendedName>
</protein>
<evidence type="ECO:0000313" key="2">
    <source>
        <dbReference type="EnsemblMetazoa" id="HelroP188775"/>
    </source>
</evidence>
<evidence type="ECO:0008006" key="4">
    <source>
        <dbReference type="Google" id="ProtNLM"/>
    </source>
</evidence>
<dbReference type="AlphaFoldDB" id="T1FQC5"/>
<keyword evidence="3" id="KW-1185">Reference proteome</keyword>
<dbReference type="CTD" id="20211022"/>
<dbReference type="STRING" id="6412.T1FQC5"/>
<name>T1FQC5_HELRO</name>
<dbReference type="Gene3D" id="3.30.40.10">
    <property type="entry name" value="Zinc/RING finger domain, C3HC4 (zinc finger)"/>
    <property type="match status" value="1"/>
</dbReference>